<name>A0A3Q7GSX1_SOLLC</name>
<proteinExistence type="predicted"/>
<evidence type="ECO:0000256" key="1">
    <source>
        <dbReference type="SAM" id="MobiDB-lite"/>
    </source>
</evidence>
<organism evidence="2">
    <name type="scientific">Solanum lycopersicum</name>
    <name type="common">Tomato</name>
    <name type="synonym">Lycopersicon esculentum</name>
    <dbReference type="NCBI Taxonomy" id="4081"/>
    <lineage>
        <taxon>Eukaryota</taxon>
        <taxon>Viridiplantae</taxon>
        <taxon>Streptophyta</taxon>
        <taxon>Embryophyta</taxon>
        <taxon>Tracheophyta</taxon>
        <taxon>Spermatophyta</taxon>
        <taxon>Magnoliopsida</taxon>
        <taxon>eudicotyledons</taxon>
        <taxon>Gunneridae</taxon>
        <taxon>Pentapetalae</taxon>
        <taxon>asterids</taxon>
        <taxon>lamiids</taxon>
        <taxon>Solanales</taxon>
        <taxon>Solanaceae</taxon>
        <taxon>Solanoideae</taxon>
        <taxon>Solaneae</taxon>
        <taxon>Solanum</taxon>
        <taxon>Solanum subgen. Lycopersicon</taxon>
    </lineage>
</organism>
<dbReference type="Proteomes" id="UP000004994">
    <property type="component" value="Chromosome 6"/>
</dbReference>
<sequence length="119" mass="13114">MMMTYHARRLPTVCATTGRLWYATPDVTRPCVLHKGHAGMPFPTSSDRVCSPRAMITCHARCRSIVYAFQGLYYQATPKVIRPCVLPKGDDGMPCPTSSYNELPKGDDSMGCSTSSNHV</sequence>
<accession>A0A3Q7GSX1</accession>
<feature type="region of interest" description="Disordered" evidence="1">
    <location>
        <begin position="97"/>
        <end position="119"/>
    </location>
</feature>
<protein>
    <submittedName>
        <fullName evidence="2">Uncharacterized protein</fullName>
    </submittedName>
</protein>
<dbReference type="AlphaFoldDB" id="A0A3Q7GSX1"/>
<dbReference type="EnsemblPlants" id="Solyc06g016695.1.1">
    <property type="protein sequence ID" value="Solyc06g016695.1.1.1"/>
    <property type="gene ID" value="Solyc06g016695.1"/>
</dbReference>
<reference evidence="2" key="2">
    <citation type="submission" date="2019-01" db="UniProtKB">
        <authorList>
            <consortium name="EnsemblPlants"/>
        </authorList>
    </citation>
    <scope>IDENTIFICATION</scope>
    <source>
        <strain evidence="2">cv. Heinz 1706</strain>
    </source>
</reference>
<keyword evidence="3" id="KW-1185">Reference proteome</keyword>
<evidence type="ECO:0000313" key="2">
    <source>
        <dbReference type="EnsemblPlants" id="Solyc06g016695.1.1.1"/>
    </source>
</evidence>
<evidence type="ECO:0000313" key="3">
    <source>
        <dbReference type="Proteomes" id="UP000004994"/>
    </source>
</evidence>
<dbReference type="Gramene" id="Solyc06g016695.1.1">
    <property type="protein sequence ID" value="Solyc06g016695.1.1.1"/>
    <property type="gene ID" value="Solyc06g016695.1"/>
</dbReference>
<reference evidence="2" key="1">
    <citation type="journal article" date="2012" name="Nature">
        <title>The tomato genome sequence provides insights into fleshy fruit evolution.</title>
        <authorList>
            <consortium name="Tomato Genome Consortium"/>
        </authorList>
    </citation>
    <scope>NUCLEOTIDE SEQUENCE [LARGE SCALE GENOMIC DNA]</scope>
    <source>
        <strain evidence="2">cv. Heinz 1706</strain>
    </source>
</reference>
<dbReference type="InParanoid" id="A0A3Q7GSX1"/>